<evidence type="ECO:0000313" key="2">
    <source>
        <dbReference type="EMBL" id="KAF7184631.1"/>
    </source>
</evidence>
<feature type="compositionally biased region" description="Low complexity" evidence="1">
    <location>
        <begin position="146"/>
        <end position="160"/>
    </location>
</feature>
<feature type="region of interest" description="Disordered" evidence="1">
    <location>
        <begin position="141"/>
        <end position="172"/>
    </location>
</feature>
<evidence type="ECO:0000256" key="1">
    <source>
        <dbReference type="SAM" id="MobiDB-lite"/>
    </source>
</evidence>
<feature type="region of interest" description="Disordered" evidence="1">
    <location>
        <begin position="65"/>
        <end position="101"/>
    </location>
</feature>
<feature type="compositionally biased region" description="Polar residues" evidence="1">
    <location>
        <begin position="65"/>
        <end position="79"/>
    </location>
</feature>
<gene>
    <name evidence="2" type="ORF">CNMCM7691_005874</name>
</gene>
<reference evidence="2" key="1">
    <citation type="submission" date="2020-06" db="EMBL/GenBank/DDBJ databases">
        <title>Draft genome sequences of strains closely related to Aspergillus parafelis and Aspergillus hiratsukae.</title>
        <authorList>
            <person name="Dos Santos R.A.C."/>
            <person name="Rivero-Menendez O."/>
            <person name="Steenwyk J.L."/>
            <person name="Mead M.E."/>
            <person name="Goldman G.H."/>
            <person name="Alastruey-Izquierdo A."/>
            <person name="Rokas A."/>
        </authorList>
    </citation>
    <scope>NUCLEOTIDE SEQUENCE</scope>
    <source>
        <strain evidence="2">CNM-CM7691</strain>
    </source>
</reference>
<accession>A0A8H6R4T6</accession>
<feature type="compositionally biased region" description="Polar residues" evidence="1">
    <location>
        <begin position="88"/>
        <end position="101"/>
    </location>
</feature>
<dbReference type="Proteomes" id="UP000641853">
    <property type="component" value="Unassembled WGS sequence"/>
</dbReference>
<protein>
    <submittedName>
        <fullName evidence="2">Uncharacterized protein</fullName>
    </submittedName>
</protein>
<evidence type="ECO:0000313" key="3">
    <source>
        <dbReference type="Proteomes" id="UP000641853"/>
    </source>
</evidence>
<dbReference type="EMBL" id="JACBAG010001592">
    <property type="protein sequence ID" value="KAF7184631.1"/>
    <property type="molecule type" value="Genomic_DNA"/>
</dbReference>
<organism evidence="2 3">
    <name type="scientific">Aspergillus felis</name>
    <dbReference type="NCBI Taxonomy" id="1287682"/>
    <lineage>
        <taxon>Eukaryota</taxon>
        <taxon>Fungi</taxon>
        <taxon>Dikarya</taxon>
        <taxon>Ascomycota</taxon>
        <taxon>Pezizomycotina</taxon>
        <taxon>Eurotiomycetes</taxon>
        <taxon>Eurotiomycetidae</taxon>
        <taxon>Eurotiales</taxon>
        <taxon>Aspergillaceae</taxon>
        <taxon>Aspergillus</taxon>
        <taxon>Aspergillus subgen. Fumigati</taxon>
    </lineage>
</organism>
<keyword evidence="3" id="KW-1185">Reference proteome</keyword>
<proteinExistence type="predicted"/>
<sequence length="221" mass="24381">MSVTSQDVSAPTIRLVQYAFIPWEAQGREKLTVKLALYCITLLANEASELRPDYAPLIPVSQPPLNTASSLNQARTHAASSPRREQPQEQSTGAPKNQSYTDVSLTEHGNYYTFSLDSGPVAKNKEEWREERDYLFHDGLKVKGKTPQSTTAPSAMSTSAGKKPQSTTAPSSTGYTFVGQLSEHEGHYRTSNGSVNLPMKEWKTIGGYCYHEGRKLQGKKP</sequence>
<name>A0A8H6R4T6_9EURO</name>
<dbReference type="AlphaFoldDB" id="A0A8H6R4T6"/>
<comment type="caution">
    <text evidence="2">The sequence shown here is derived from an EMBL/GenBank/DDBJ whole genome shotgun (WGS) entry which is preliminary data.</text>
</comment>